<comment type="caution">
    <text evidence="3">The sequence shown here is derived from an EMBL/GenBank/DDBJ whole genome shotgun (WGS) entry which is preliminary data.</text>
</comment>
<dbReference type="InterPro" id="IPR025874">
    <property type="entry name" value="DZR"/>
</dbReference>
<evidence type="ECO:0000259" key="2">
    <source>
        <dbReference type="Pfam" id="PF12773"/>
    </source>
</evidence>
<sequence>MCMDRETRSPGRRVSGLVRPVTRLLLVALLAIGILLTLPAQADMTSCGFCGGRIDAEALYCTYCGRPLGQPETIYCWRCGTALSAESHFCHRCGSRVCGVGSHAADSVGVASTRVPEIPRPASRPATPPTTGIRASGEGASATQAATLPADRTMPSTRPERPTTLLSIFDKPDIILPPQLFVSPTGIIIPSLTFHVSGGGAFGLSEKESTGGWLLSFGLGNVGEAMIASSRILHVIDTETHSLAGFRLRLPVSLLSKQLSENLSLAVNIASMDRSQYNSTRALPSSDGVNVQSLAYSYRETTLGLSATWRQGATRIHGIIHTTDLRTEGIRYFVDAGSLTGSDKKQYYQSYAAGLDYALNPRSFLICEIRTRPRMTFRAKDGDTKIENMPEYAGGLRFYPITVLGMDVFLSGDEEVVGLADLEIGFRLHLTVGPRRQSNHAADSND</sequence>
<proteinExistence type="predicted"/>
<dbReference type="Pfam" id="PF12773">
    <property type="entry name" value="DZR"/>
    <property type="match status" value="1"/>
</dbReference>
<keyword evidence="4" id="KW-1185">Reference proteome</keyword>
<organism evidence="3 4">
    <name type="scientific">Eiseniibacteriota bacterium</name>
    <dbReference type="NCBI Taxonomy" id="2212470"/>
    <lineage>
        <taxon>Bacteria</taxon>
        <taxon>Candidatus Eiseniibacteriota</taxon>
    </lineage>
</organism>
<dbReference type="Proteomes" id="UP001593833">
    <property type="component" value="Unassembled WGS sequence"/>
</dbReference>
<gene>
    <name evidence="3" type="ORF">ACFL6M_05585</name>
</gene>
<evidence type="ECO:0000256" key="1">
    <source>
        <dbReference type="SAM" id="MobiDB-lite"/>
    </source>
</evidence>
<reference evidence="3 4" key="1">
    <citation type="submission" date="2024-09" db="EMBL/GenBank/DDBJ databases">
        <authorList>
            <person name="D'Angelo T."/>
        </authorList>
    </citation>
    <scope>NUCLEOTIDE SEQUENCE [LARGE SCALE GENOMIC DNA]</scope>
    <source>
        <strain evidence="3">SAG AM-320-E07</strain>
    </source>
</reference>
<name>A0ABV6YL44_UNCEI</name>
<protein>
    <submittedName>
        <fullName evidence="3">Zinc ribbon domain-containing protein</fullName>
    </submittedName>
</protein>
<feature type="domain" description="DZANK-type" evidence="2">
    <location>
        <begin position="47"/>
        <end position="94"/>
    </location>
</feature>
<evidence type="ECO:0000313" key="3">
    <source>
        <dbReference type="EMBL" id="MFC1573053.1"/>
    </source>
</evidence>
<evidence type="ECO:0000313" key="4">
    <source>
        <dbReference type="Proteomes" id="UP001593833"/>
    </source>
</evidence>
<feature type="compositionally biased region" description="Low complexity" evidence="1">
    <location>
        <begin position="120"/>
        <end position="131"/>
    </location>
</feature>
<dbReference type="EMBL" id="JBHPKH010000067">
    <property type="protein sequence ID" value="MFC1573053.1"/>
    <property type="molecule type" value="Genomic_DNA"/>
</dbReference>
<feature type="region of interest" description="Disordered" evidence="1">
    <location>
        <begin position="117"/>
        <end position="160"/>
    </location>
</feature>
<accession>A0ABV6YL44</accession>